<dbReference type="PROSITE" id="PS50924">
    <property type="entry name" value="MHYT"/>
    <property type="match status" value="1"/>
</dbReference>
<evidence type="ECO:0000256" key="3">
    <source>
        <dbReference type="PROSITE-ProRule" id="PRU00244"/>
    </source>
</evidence>
<keyword evidence="3" id="KW-1133">Transmembrane helix</keyword>
<feature type="domain" description="EAL" evidence="4">
    <location>
        <begin position="462"/>
        <end position="717"/>
    </location>
</feature>
<gene>
    <name evidence="7" type="ORF">GCM10009304_14830</name>
</gene>
<feature type="transmembrane region" description="Helical" evidence="3">
    <location>
        <begin position="160"/>
        <end position="184"/>
    </location>
</feature>
<feature type="transmembrane region" description="Helical" evidence="3">
    <location>
        <begin position="101"/>
        <end position="121"/>
    </location>
</feature>
<comment type="cofactor">
    <cofactor evidence="1">
        <name>Mg(2+)</name>
        <dbReference type="ChEBI" id="CHEBI:18420"/>
    </cofactor>
</comment>
<dbReference type="PANTHER" id="PTHR44757:SF2">
    <property type="entry name" value="BIOFILM ARCHITECTURE MAINTENANCE PROTEIN MBAA"/>
    <property type="match status" value="1"/>
</dbReference>
<accession>A0A917PT41</accession>
<keyword evidence="3" id="KW-0472">Membrane</keyword>
<comment type="subcellular location">
    <subcellularLocation>
        <location evidence="2">Cell inner membrane</location>
    </subcellularLocation>
</comment>
<evidence type="ECO:0000313" key="7">
    <source>
        <dbReference type="EMBL" id="GGJ90241.1"/>
    </source>
</evidence>
<dbReference type="FunFam" id="3.30.70.270:FF:000001">
    <property type="entry name" value="Diguanylate cyclase domain protein"/>
    <property type="match status" value="1"/>
</dbReference>
<dbReference type="InterPro" id="IPR005330">
    <property type="entry name" value="MHYT_dom"/>
</dbReference>
<sequence>MEVQSLGALFALTTDGRTLYGFRHDYRWLMFALLIITAAAYSYFGMVERIRKATGDVPRRVLWQSLSTLNLAGGIWAMNVVAILSVQTPATTAYDLSRTNISILPALIGSGGIVLCMSNVAARQRLRTGMTTLLLAITACAVHHSALSALDLAAPLRLEAGWIVASLAISIAVGYLALTVAAGLNDDIEKRHWQRFAAALLLGTAIVALHYCGIEARSIALLGNVAPQWQPANDRAQLSGAIGIITLLLMVTAVLTERIDRRLQHRNDDLHRMRALLKRLDRPDDVLHMAAHQDPLTQLLNRRGLETVFEERLLEHRASGHPLALMFLDIDHFKRINDSLGHDAGDQLLKVIAQRVRGELRDGDSIARFGGDEFCILVPVEHEEEARGLARRVMQKMKEPISLSGRNLVMTTSIGISFFPDHGNTPEELMKHADLALYQSKEAGRDGVHLFDNELKQRAQSDLRLEQELRQALANDTDLELHYQPVVPIDGGAPVQLEALIRWNHPRYGMIAAERFIGIAEASGFIGELDTWAVNRACHDLIELTNKGHTRIQVAINCSALNFADEELPKTLEVALRRSGVSPLRLNVEITEDAVTSHVQRAVKLLKKIYRLGVSISIDNFGTGYSSLPYLKRLPLELVKIDRAFTGELTVANESQEIVHAIIAMAHAMQLKVVAEGVETSEQLQCLQGLGCDLVQGHLISAPLGMPALLRYLERPHARGHTILTGSDLP</sequence>
<dbReference type="SUPFAM" id="SSF141868">
    <property type="entry name" value="EAL domain-like"/>
    <property type="match status" value="1"/>
</dbReference>
<feature type="transmembrane region" description="Helical" evidence="3">
    <location>
        <begin position="65"/>
        <end position="86"/>
    </location>
</feature>
<dbReference type="SMART" id="SM00052">
    <property type="entry name" value="EAL"/>
    <property type="match status" value="1"/>
</dbReference>
<dbReference type="InterPro" id="IPR000160">
    <property type="entry name" value="GGDEF_dom"/>
</dbReference>
<dbReference type="PROSITE" id="PS50887">
    <property type="entry name" value="GGDEF"/>
    <property type="match status" value="1"/>
</dbReference>
<proteinExistence type="predicted"/>
<evidence type="ECO:0000256" key="2">
    <source>
        <dbReference type="ARBA" id="ARBA00004533"/>
    </source>
</evidence>
<dbReference type="InterPro" id="IPR052155">
    <property type="entry name" value="Biofilm_reg_signaling"/>
</dbReference>
<dbReference type="InterPro" id="IPR001633">
    <property type="entry name" value="EAL_dom"/>
</dbReference>
<evidence type="ECO:0000259" key="4">
    <source>
        <dbReference type="PROSITE" id="PS50883"/>
    </source>
</evidence>
<dbReference type="PANTHER" id="PTHR44757">
    <property type="entry name" value="DIGUANYLATE CYCLASE DGCP"/>
    <property type="match status" value="1"/>
</dbReference>
<dbReference type="CDD" id="cd01948">
    <property type="entry name" value="EAL"/>
    <property type="match status" value="1"/>
</dbReference>
<dbReference type="InterPro" id="IPR035919">
    <property type="entry name" value="EAL_sf"/>
</dbReference>
<keyword evidence="3" id="KW-0812">Transmembrane</keyword>
<protein>
    <submittedName>
        <fullName evidence="7">Bifunctional diguanylate cyclase/phosphodiesterase</fullName>
    </submittedName>
</protein>
<reference evidence="7" key="1">
    <citation type="journal article" date="2014" name="Int. J. Syst. Evol. Microbiol.">
        <title>Complete genome sequence of Corynebacterium casei LMG S-19264T (=DSM 44701T), isolated from a smear-ripened cheese.</title>
        <authorList>
            <consortium name="US DOE Joint Genome Institute (JGI-PGF)"/>
            <person name="Walter F."/>
            <person name="Albersmeier A."/>
            <person name="Kalinowski J."/>
            <person name="Ruckert C."/>
        </authorList>
    </citation>
    <scope>NUCLEOTIDE SEQUENCE</scope>
    <source>
        <strain evidence="7">JCM 30078</strain>
    </source>
</reference>
<dbReference type="SMART" id="SM00267">
    <property type="entry name" value="GGDEF"/>
    <property type="match status" value="1"/>
</dbReference>
<evidence type="ECO:0000256" key="1">
    <source>
        <dbReference type="ARBA" id="ARBA00001946"/>
    </source>
</evidence>
<dbReference type="InterPro" id="IPR029787">
    <property type="entry name" value="Nucleotide_cyclase"/>
</dbReference>
<evidence type="ECO:0000259" key="6">
    <source>
        <dbReference type="PROSITE" id="PS50924"/>
    </source>
</evidence>
<organism evidence="7 8">
    <name type="scientific">Pseudomonas matsuisoli</name>
    <dbReference type="NCBI Taxonomy" id="1515666"/>
    <lineage>
        <taxon>Bacteria</taxon>
        <taxon>Pseudomonadati</taxon>
        <taxon>Pseudomonadota</taxon>
        <taxon>Gammaproteobacteria</taxon>
        <taxon>Pseudomonadales</taxon>
        <taxon>Pseudomonadaceae</taxon>
        <taxon>Pseudomonas</taxon>
    </lineage>
</organism>
<dbReference type="SUPFAM" id="SSF55073">
    <property type="entry name" value="Nucleotide cyclase"/>
    <property type="match status" value="1"/>
</dbReference>
<dbReference type="Pfam" id="PF00563">
    <property type="entry name" value="EAL"/>
    <property type="match status" value="1"/>
</dbReference>
<dbReference type="PROSITE" id="PS50883">
    <property type="entry name" value="EAL"/>
    <property type="match status" value="1"/>
</dbReference>
<feature type="transmembrane region" description="Helical" evidence="3">
    <location>
        <begin position="26"/>
        <end position="44"/>
    </location>
</feature>
<evidence type="ECO:0000313" key="8">
    <source>
        <dbReference type="Proteomes" id="UP000635983"/>
    </source>
</evidence>
<evidence type="ECO:0000259" key="5">
    <source>
        <dbReference type="PROSITE" id="PS50887"/>
    </source>
</evidence>
<dbReference type="RefSeq" id="WP_188982522.1">
    <property type="nucleotide sequence ID" value="NZ_BMPO01000003.1"/>
</dbReference>
<dbReference type="Gene3D" id="3.20.20.450">
    <property type="entry name" value="EAL domain"/>
    <property type="match status" value="1"/>
</dbReference>
<dbReference type="InterPro" id="IPR043128">
    <property type="entry name" value="Rev_trsase/Diguanyl_cyclase"/>
</dbReference>
<dbReference type="GO" id="GO:0003824">
    <property type="term" value="F:catalytic activity"/>
    <property type="evidence" value="ECO:0007669"/>
    <property type="project" value="UniProtKB-ARBA"/>
</dbReference>
<dbReference type="EMBL" id="BMPO01000003">
    <property type="protein sequence ID" value="GGJ90241.1"/>
    <property type="molecule type" value="Genomic_DNA"/>
</dbReference>
<dbReference type="Gene3D" id="3.30.70.270">
    <property type="match status" value="1"/>
</dbReference>
<feature type="domain" description="GGDEF" evidence="5">
    <location>
        <begin position="321"/>
        <end position="453"/>
    </location>
</feature>
<feature type="transmembrane region" description="Helical" evidence="3">
    <location>
        <begin position="196"/>
        <end position="216"/>
    </location>
</feature>
<name>A0A917PT41_9PSED</name>
<dbReference type="NCBIfam" id="TIGR00254">
    <property type="entry name" value="GGDEF"/>
    <property type="match status" value="1"/>
</dbReference>
<reference evidence="7" key="2">
    <citation type="submission" date="2020-09" db="EMBL/GenBank/DDBJ databases">
        <authorList>
            <person name="Sun Q."/>
            <person name="Ohkuma M."/>
        </authorList>
    </citation>
    <scope>NUCLEOTIDE SEQUENCE</scope>
    <source>
        <strain evidence="7">JCM 30078</strain>
    </source>
</reference>
<comment type="caution">
    <text evidence="7">The sequence shown here is derived from an EMBL/GenBank/DDBJ whole genome shotgun (WGS) entry which is preliminary data.</text>
</comment>
<feature type="transmembrane region" description="Helical" evidence="3">
    <location>
        <begin position="133"/>
        <end position="154"/>
    </location>
</feature>
<keyword evidence="8" id="KW-1185">Reference proteome</keyword>
<feature type="domain" description="MHYT" evidence="6">
    <location>
        <begin position="24"/>
        <end position="220"/>
    </location>
</feature>
<dbReference type="AlphaFoldDB" id="A0A917PT41"/>
<dbReference type="CDD" id="cd01949">
    <property type="entry name" value="GGDEF"/>
    <property type="match status" value="1"/>
</dbReference>
<dbReference type="Pfam" id="PF00990">
    <property type="entry name" value="GGDEF"/>
    <property type="match status" value="1"/>
</dbReference>
<dbReference type="GO" id="GO:0005886">
    <property type="term" value="C:plasma membrane"/>
    <property type="evidence" value="ECO:0007669"/>
    <property type="project" value="UniProtKB-SubCell"/>
</dbReference>
<dbReference type="Pfam" id="PF03707">
    <property type="entry name" value="MHYT"/>
    <property type="match status" value="1"/>
</dbReference>
<dbReference type="Proteomes" id="UP000635983">
    <property type="component" value="Unassembled WGS sequence"/>
</dbReference>